<dbReference type="FunFam" id="1.10.600.10:FF:000002">
    <property type="entry name" value="Octaprenyl diphosphate synthase"/>
    <property type="match status" value="1"/>
</dbReference>
<dbReference type="GO" id="GO:0046872">
    <property type="term" value="F:metal ion binding"/>
    <property type="evidence" value="ECO:0007669"/>
    <property type="project" value="UniProtKB-KW"/>
</dbReference>
<reference evidence="13 14" key="1">
    <citation type="submission" date="2015-12" db="EMBL/GenBank/DDBJ databases">
        <title>Complete genome of Roseateles depolymerans KCTC 42856.</title>
        <authorList>
            <person name="Kim K.M."/>
        </authorList>
    </citation>
    <scope>NUCLEOTIDE SEQUENCE [LARGE SCALE GENOMIC DNA]</scope>
    <source>
        <strain evidence="13 14">KCTC 42856</strain>
    </source>
</reference>
<dbReference type="GO" id="GO:0008299">
    <property type="term" value="P:isoprenoid biosynthetic process"/>
    <property type="evidence" value="ECO:0007669"/>
    <property type="project" value="InterPro"/>
</dbReference>
<proteinExistence type="inferred from homology"/>
<organism evidence="13 14">
    <name type="scientific">Roseateles depolymerans</name>
    <dbReference type="NCBI Taxonomy" id="76731"/>
    <lineage>
        <taxon>Bacteria</taxon>
        <taxon>Pseudomonadati</taxon>
        <taxon>Pseudomonadota</taxon>
        <taxon>Betaproteobacteria</taxon>
        <taxon>Burkholderiales</taxon>
        <taxon>Sphaerotilaceae</taxon>
        <taxon>Roseateles</taxon>
    </lineage>
</organism>
<evidence type="ECO:0000256" key="1">
    <source>
        <dbReference type="ARBA" id="ARBA00001946"/>
    </source>
</evidence>
<evidence type="ECO:0000256" key="10">
    <source>
        <dbReference type="ARBA" id="ARBA00079637"/>
    </source>
</evidence>
<dbReference type="PROSITE" id="PS00723">
    <property type="entry name" value="POLYPRENYL_SYNTHASE_1"/>
    <property type="match status" value="1"/>
</dbReference>
<dbReference type="EC" id="2.5.1.90" evidence="8"/>
<name>A0A0U3MA80_9BURK</name>
<dbReference type="KEGG" id="rdp:RD2015_1055"/>
<keyword evidence="4" id="KW-0479">Metal-binding</keyword>
<evidence type="ECO:0000256" key="4">
    <source>
        <dbReference type="ARBA" id="ARBA00022723"/>
    </source>
</evidence>
<dbReference type="InterPro" id="IPR000092">
    <property type="entry name" value="Polyprenyl_synt"/>
</dbReference>
<dbReference type="STRING" id="76731.RD2015_1055"/>
<protein>
    <recommendedName>
        <fullName evidence="9">Octaprenyl diphosphate synthase</fullName>
        <ecNumber evidence="8">2.5.1.90</ecNumber>
    </recommendedName>
    <alternativeName>
        <fullName evidence="11">All-trans-octaprenyl-diphosphate synthase</fullName>
    </alternativeName>
    <alternativeName>
        <fullName evidence="10">Octaprenyl pyrophosphate synthase</fullName>
    </alternativeName>
</protein>
<evidence type="ECO:0000313" key="13">
    <source>
        <dbReference type="EMBL" id="ALV05549.1"/>
    </source>
</evidence>
<keyword evidence="5" id="KW-0460">Magnesium</keyword>
<evidence type="ECO:0000256" key="11">
    <source>
        <dbReference type="ARBA" id="ARBA00083124"/>
    </source>
</evidence>
<dbReference type="PANTHER" id="PTHR12001">
    <property type="entry name" value="GERANYLGERANYL PYROPHOSPHATE SYNTHASE"/>
    <property type="match status" value="1"/>
</dbReference>
<sequence length="362" mass="39296">MTPSPQQACEKVAGSHGKAAGLSIIRTSPFCEPRVQPIASTPVAEVLAALNAQMEEVDAVIARRLSSDVALINQISAYIIHAGGKRMRPKLVLMFANALGADSPASRELAAVVEFIHTATLLHDDVVDESELRRGKQTANAMFGNAASVLVGDFLYSRAFQMMVSVNRMRVLEVLADATNVIAEGEVLQLMNMHDPDVAVDSYLRVIRYKTAKLFEASARLGAVLADAPQPLEDACAGYGRALGTAFQLIDDALDYEGSSESLGKNVGDDLREGKPTLPLLIAMERGTEQERALIRHAIEHGEVERLKDIVEIVRRTGALDATRDAARAEIEHAKECLSQLPLNKWRESLLEFAAQSVERSS</sequence>
<comment type="similarity">
    <text evidence="2 12">Belongs to the FPP/GGPP synthase family.</text>
</comment>
<dbReference type="Pfam" id="PF00348">
    <property type="entry name" value="polyprenyl_synt"/>
    <property type="match status" value="1"/>
</dbReference>
<dbReference type="Proteomes" id="UP000060699">
    <property type="component" value="Chromosome"/>
</dbReference>
<dbReference type="GO" id="GO:0106350">
    <property type="term" value="F:all-trans-octaprenyl-diphosphate synthase activity"/>
    <property type="evidence" value="ECO:0007669"/>
    <property type="project" value="UniProtKB-EC"/>
</dbReference>
<evidence type="ECO:0000256" key="7">
    <source>
        <dbReference type="ARBA" id="ARBA00055029"/>
    </source>
</evidence>
<dbReference type="SUPFAM" id="SSF48576">
    <property type="entry name" value="Terpenoid synthases"/>
    <property type="match status" value="1"/>
</dbReference>
<evidence type="ECO:0000256" key="9">
    <source>
        <dbReference type="ARBA" id="ARBA00072473"/>
    </source>
</evidence>
<dbReference type="InterPro" id="IPR033749">
    <property type="entry name" value="Polyprenyl_synt_CS"/>
</dbReference>
<dbReference type="SFLD" id="SFLDS00005">
    <property type="entry name" value="Isoprenoid_Synthase_Type_I"/>
    <property type="match status" value="1"/>
</dbReference>
<dbReference type="PATRIC" id="fig|76731.3.peg.1075"/>
<comment type="cofactor">
    <cofactor evidence="1">
        <name>Mg(2+)</name>
        <dbReference type="ChEBI" id="CHEBI:18420"/>
    </cofactor>
</comment>
<dbReference type="PANTHER" id="PTHR12001:SF69">
    <property type="entry name" value="ALL TRANS-POLYPRENYL-DIPHOSPHATE SYNTHASE PDSS1"/>
    <property type="match status" value="1"/>
</dbReference>
<dbReference type="EMBL" id="CP013729">
    <property type="protein sequence ID" value="ALV05549.1"/>
    <property type="molecule type" value="Genomic_DNA"/>
</dbReference>
<evidence type="ECO:0000256" key="2">
    <source>
        <dbReference type="ARBA" id="ARBA00006706"/>
    </source>
</evidence>
<dbReference type="InterPro" id="IPR008949">
    <property type="entry name" value="Isoprenoid_synthase_dom_sf"/>
</dbReference>
<evidence type="ECO:0000256" key="12">
    <source>
        <dbReference type="RuleBase" id="RU004466"/>
    </source>
</evidence>
<evidence type="ECO:0000256" key="8">
    <source>
        <dbReference type="ARBA" id="ARBA00066511"/>
    </source>
</evidence>
<keyword evidence="3 12" id="KW-0808">Transferase</keyword>
<dbReference type="Gene3D" id="1.10.600.10">
    <property type="entry name" value="Farnesyl Diphosphate Synthase"/>
    <property type="match status" value="1"/>
</dbReference>
<comment type="catalytic activity">
    <reaction evidence="6">
        <text>5 isopentenyl diphosphate + (2E,6E)-farnesyl diphosphate = all-trans-octaprenyl diphosphate + 5 diphosphate</text>
        <dbReference type="Rhea" id="RHEA:27798"/>
        <dbReference type="ChEBI" id="CHEBI:33019"/>
        <dbReference type="ChEBI" id="CHEBI:57711"/>
        <dbReference type="ChEBI" id="CHEBI:128769"/>
        <dbReference type="ChEBI" id="CHEBI:175763"/>
        <dbReference type="EC" id="2.5.1.90"/>
    </reaction>
</comment>
<dbReference type="CDD" id="cd00685">
    <property type="entry name" value="Trans_IPPS_HT"/>
    <property type="match status" value="1"/>
</dbReference>
<evidence type="ECO:0000256" key="3">
    <source>
        <dbReference type="ARBA" id="ARBA00022679"/>
    </source>
</evidence>
<keyword evidence="14" id="KW-1185">Reference proteome</keyword>
<evidence type="ECO:0000313" key="14">
    <source>
        <dbReference type="Proteomes" id="UP000060699"/>
    </source>
</evidence>
<dbReference type="AlphaFoldDB" id="A0A0U3MA80"/>
<gene>
    <name evidence="13" type="ORF">RD2015_1055</name>
</gene>
<evidence type="ECO:0000256" key="5">
    <source>
        <dbReference type="ARBA" id="ARBA00022842"/>
    </source>
</evidence>
<evidence type="ECO:0000256" key="6">
    <source>
        <dbReference type="ARBA" id="ARBA00051506"/>
    </source>
</evidence>
<accession>A0A0U3MA80</accession>
<comment type="function">
    <text evidence="7">Supplies octaprenyl diphosphate, the precursor for the side chain of the isoprenoid quinones ubiquinone and menaquinone.</text>
</comment>